<comment type="caution">
    <text evidence="1">The sequence shown here is derived from an EMBL/GenBank/DDBJ whole genome shotgun (WGS) entry which is preliminary data.</text>
</comment>
<name>A0ABW4TJT5_9ACTN</name>
<evidence type="ECO:0000313" key="1">
    <source>
        <dbReference type="EMBL" id="MFD1945901.1"/>
    </source>
</evidence>
<dbReference type="EMBL" id="JBHUGD010000001">
    <property type="protein sequence ID" value="MFD1945901.1"/>
    <property type="molecule type" value="Genomic_DNA"/>
</dbReference>
<accession>A0ABW4TJT5</accession>
<proteinExistence type="predicted"/>
<sequence length="258" mass="27821">MEWLMLLVLGAGGGAGAYAAQRVRVVRAERRELAAELEQVRRVADQDVTVFGEQLQRLDDHVADRRLDPAAREDYQVALDAYEHAKREVARIDHFDQVSALVDTLATGRYAMVCVRARVAGRAVPEPTVPCFFNPQHGPSDGKVMWTSPRTGTRSVPACTRCSAQLRAREKPEVFTIGIGGRKVPYWEAGATFHPWSRGYFPEGQASASAMMWMYATPDIALMGGVGGFDGFGTNGGGFDGGSFDGGGFDGGGFDGGN</sequence>
<evidence type="ECO:0000313" key="2">
    <source>
        <dbReference type="Proteomes" id="UP001597351"/>
    </source>
</evidence>
<keyword evidence="2" id="KW-1185">Reference proteome</keyword>
<reference evidence="2" key="1">
    <citation type="journal article" date="2019" name="Int. J. Syst. Evol. Microbiol.">
        <title>The Global Catalogue of Microorganisms (GCM) 10K type strain sequencing project: providing services to taxonomists for standard genome sequencing and annotation.</title>
        <authorList>
            <consortium name="The Broad Institute Genomics Platform"/>
            <consortium name="The Broad Institute Genome Sequencing Center for Infectious Disease"/>
            <person name="Wu L."/>
            <person name="Ma J."/>
        </authorList>
    </citation>
    <scope>NUCLEOTIDE SEQUENCE [LARGE SCALE GENOMIC DNA]</scope>
    <source>
        <strain evidence="2">CGMCC 1.12477</strain>
    </source>
</reference>
<dbReference type="Proteomes" id="UP001597351">
    <property type="component" value="Unassembled WGS sequence"/>
</dbReference>
<protein>
    <submittedName>
        <fullName evidence="1">Uncharacterized protein</fullName>
    </submittedName>
</protein>
<gene>
    <name evidence="1" type="ORF">ACFSDE_03800</name>
</gene>
<dbReference type="RefSeq" id="WP_343915189.1">
    <property type="nucleotide sequence ID" value="NZ_BAAAJT010000002.1"/>
</dbReference>
<organism evidence="1 2">
    <name type="scientific">Nocardioides aestuarii</name>
    <dbReference type="NCBI Taxonomy" id="252231"/>
    <lineage>
        <taxon>Bacteria</taxon>
        <taxon>Bacillati</taxon>
        <taxon>Actinomycetota</taxon>
        <taxon>Actinomycetes</taxon>
        <taxon>Propionibacteriales</taxon>
        <taxon>Nocardioidaceae</taxon>
        <taxon>Nocardioides</taxon>
    </lineage>
</organism>